<reference evidence="1 2" key="1">
    <citation type="submission" date="2019-08" db="EMBL/GenBank/DDBJ databases">
        <title>In-depth cultivation of the pig gut microbiome towards novel bacterial diversity and tailored functional studies.</title>
        <authorList>
            <person name="Wylensek D."/>
            <person name="Hitch T.C.A."/>
            <person name="Clavel T."/>
        </authorList>
    </citation>
    <scope>NUCLEOTIDE SEQUENCE [LARGE SCALE GENOMIC DNA]</scope>
    <source>
        <strain evidence="1 2">WCA-389-WT-23D1</strain>
    </source>
</reference>
<dbReference type="AlphaFoldDB" id="A0A7X2TCU0"/>
<dbReference type="RefSeq" id="WP_154471722.1">
    <property type="nucleotide sequence ID" value="NZ_DBEWUL010000167.1"/>
</dbReference>
<protein>
    <submittedName>
        <fullName evidence="1">Uncharacterized protein</fullName>
    </submittedName>
</protein>
<dbReference type="Proteomes" id="UP000429958">
    <property type="component" value="Unassembled WGS sequence"/>
</dbReference>
<organism evidence="1 2">
    <name type="scientific">Clostridium porci</name>
    <dbReference type="NCBI Taxonomy" id="2605778"/>
    <lineage>
        <taxon>Bacteria</taxon>
        <taxon>Bacillati</taxon>
        <taxon>Bacillota</taxon>
        <taxon>Clostridia</taxon>
        <taxon>Eubacteriales</taxon>
        <taxon>Clostridiaceae</taxon>
        <taxon>Clostridium</taxon>
    </lineage>
</organism>
<name>A0A7X2TCU0_9CLOT</name>
<keyword evidence="2" id="KW-1185">Reference proteome</keyword>
<sequence>MKKICQTRGCKLSEPQYNSSVYNRWSTEGESFDCTFVGTAGGILLARLHNSTDRNELEILLAKGYHAIILALPKPAETYRNGKYGCPGYAQKTPQEHHFEDQAMLPMELSWIIQS</sequence>
<comment type="caution">
    <text evidence="1">The sequence shown here is derived from an EMBL/GenBank/DDBJ whole genome shotgun (WGS) entry which is preliminary data.</text>
</comment>
<gene>
    <name evidence="1" type="ORF">FYJ39_06800</name>
</gene>
<proteinExistence type="predicted"/>
<evidence type="ECO:0000313" key="2">
    <source>
        <dbReference type="Proteomes" id="UP000429958"/>
    </source>
</evidence>
<evidence type="ECO:0000313" key="1">
    <source>
        <dbReference type="EMBL" id="MSS36281.1"/>
    </source>
</evidence>
<dbReference type="EMBL" id="VUMD01000005">
    <property type="protein sequence ID" value="MSS36281.1"/>
    <property type="molecule type" value="Genomic_DNA"/>
</dbReference>
<accession>A0A7X2TCU0</accession>